<dbReference type="Gene3D" id="3.40.50.720">
    <property type="entry name" value="NAD(P)-binding Rossmann-like Domain"/>
    <property type="match status" value="1"/>
</dbReference>
<dbReference type="SUPFAM" id="SSF51735">
    <property type="entry name" value="NAD(P)-binding Rossmann-fold domains"/>
    <property type="match status" value="1"/>
</dbReference>
<keyword evidence="2 6" id="KW-0479">Metal-binding</keyword>
<dbReference type="HOGENOM" id="CLU_608317_0_0_1"/>
<proteinExistence type="inferred from homology"/>
<evidence type="ECO:0000256" key="2">
    <source>
        <dbReference type="ARBA" id="ARBA00022723"/>
    </source>
</evidence>
<dbReference type="FunFam" id="3.40.50.720:FF:000003">
    <property type="entry name" value="S-(hydroxymethyl)glutathione dehydrogenase"/>
    <property type="match status" value="1"/>
</dbReference>
<dbReference type="Pfam" id="PF08240">
    <property type="entry name" value="ADH_N"/>
    <property type="match status" value="1"/>
</dbReference>
<name>V5I2P7_BYSSN</name>
<evidence type="ECO:0000259" key="7">
    <source>
        <dbReference type="Pfam" id="PF00107"/>
    </source>
</evidence>
<evidence type="ECO:0000256" key="6">
    <source>
        <dbReference type="RuleBase" id="RU361277"/>
    </source>
</evidence>
<sequence>MAETQDTIITEALVCSRLGGEFEIKKLTVGDIREDELLGTTPMEIPFVGGHEGAGVVERIGACVNHVEVGDHVLLSFSSCSRDDGSKAFIMEDGSHVASHFFGQSSFARRTVVRAVSAIKIEKSLPLDILCSMGCGMQTGAGTMLNVLRPTMGQTVVVFGAGAVGLAAVMAAKLTPASMVIVVDIVAAKLVTAHELGATHTINSNETDIRARIRSLTDGFGVDRAMDTTGNIEVIKTMIDCAAPGALVATVGAPRRGQIIEIEPATCSVPRSTSLETGSRRKGGRPGKWVKSENLRFNQGVFSARSFSDSTIDQVVWSLKEVKINAFLFAALDHLNSDIQNRRVHLGRAVAFIYLEDTQTLIIKIPSLGHEKAHALFERRITFKMNSMSLDELEFCPGNATTFVGSNGSSKQGNSTDLNQRLRPMRNSRPHFIIEAGYFESSPRLLMYAR</sequence>
<evidence type="ECO:0000256" key="5">
    <source>
        <dbReference type="ARBA" id="ARBA00023027"/>
    </source>
</evidence>
<dbReference type="InterPro" id="IPR002328">
    <property type="entry name" value="ADH_Zn_CS"/>
</dbReference>
<comment type="similarity">
    <text evidence="6">Belongs to the zinc-containing alcohol dehydrogenase family.</text>
</comment>
<dbReference type="SUPFAM" id="SSF50129">
    <property type="entry name" value="GroES-like"/>
    <property type="match status" value="1"/>
</dbReference>
<protein>
    <recommendedName>
        <fullName evidence="11">Alcohol dehydrogenase</fullName>
    </recommendedName>
</protein>
<feature type="domain" description="Alcohol dehydrogenase-like N-terminal" evidence="8">
    <location>
        <begin position="42"/>
        <end position="122"/>
    </location>
</feature>
<dbReference type="AlphaFoldDB" id="V5I2P7"/>
<dbReference type="InterPro" id="IPR036291">
    <property type="entry name" value="NAD(P)-bd_dom_sf"/>
</dbReference>
<evidence type="ECO:0000313" key="9">
    <source>
        <dbReference type="EMBL" id="GAD97235.1"/>
    </source>
</evidence>
<dbReference type="EMBL" id="BAUL01000190">
    <property type="protein sequence ID" value="GAD97235.1"/>
    <property type="molecule type" value="Genomic_DNA"/>
</dbReference>
<evidence type="ECO:0000256" key="3">
    <source>
        <dbReference type="ARBA" id="ARBA00022833"/>
    </source>
</evidence>
<keyword evidence="4" id="KW-0560">Oxidoreductase</keyword>
<keyword evidence="10" id="KW-1185">Reference proteome</keyword>
<evidence type="ECO:0000259" key="8">
    <source>
        <dbReference type="Pfam" id="PF08240"/>
    </source>
</evidence>
<reference evidence="10" key="1">
    <citation type="journal article" date="2014" name="Genome Announc.">
        <title>Draft genome sequence of the formaldehyde-resistant fungus Byssochlamys spectabilis No. 5 (anamorph Paecilomyces variotii No. 5) (NBRC109023).</title>
        <authorList>
            <person name="Oka T."/>
            <person name="Ekino K."/>
            <person name="Fukuda K."/>
            <person name="Nomura Y."/>
        </authorList>
    </citation>
    <scope>NUCLEOTIDE SEQUENCE [LARGE SCALE GENOMIC DNA]</scope>
    <source>
        <strain evidence="10">No. 5 / NBRC 109023</strain>
    </source>
</reference>
<comment type="caution">
    <text evidence="9">The sequence shown here is derived from an EMBL/GenBank/DDBJ whole genome shotgun (WGS) entry which is preliminary data.</text>
</comment>
<keyword evidence="5" id="KW-0520">NAD</keyword>
<organism evidence="9 10">
    <name type="scientific">Byssochlamys spectabilis (strain No. 5 / NBRC 109023)</name>
    <name type="common">Paecilomyces variotii</name>
    <dbReference type="NCBI Taxonomy" id="1356009"/>
    <lineage>
        <taxon>Eukaryota</taxon>
        <taxon>Fungi</taxon>
        <taxon>Dikarya</taxon>
        <taxon>Ascomycota</taxon>
        <taxon>Pezizomycotina</taxon>
        <taxon>Eurotiomycetes</taxon>
        <taxon>Eurotiomycetidae</taxon>
        <taxon>Eurotiales</taxon>
        <taxon>Thermoascaceae</taxon>
        <taxon>Paecilomyces</taxon>
    </lineage>
</organism>
<keyword evidence="3 6" id="KW-0862">Zinc</keyword>
<evidence type="ECO:0000256" key="4">
    <source>
        <dbReference type="ARBA" id="ARBA00023002"/>
    </source>
</evidence>
<dbReference type="GO" id="GO:0046294">
    <property type="term" value="P:formaldehyde catabolic process"/>
    <property type="evidence" value="ECO:0007669"/>
    <property type="project" value="TreeGrafter"/>
</dbReference>
<dbReference type="GO" id="GO:0051903">
    <property type="term" value="F:S-(hydroxymethyl)glutathione dehydrogenase [NAD(P)+] activity"/>
    <property type="evidence" value="ECO:0007669"/>
    <property type="project" value="TreeGrafter"/>
</dbReference>
<comment type="cofactor">
    <cofactor evidence="1 6">
        <name>Zn(2+)</name>
        <dbReference type="ChEBI" id="CHEBI:29105"/>
    </cofactor>
</comment>
<dbReference type="eggNOG" id="KOG0022">
    <property type="taxonomic scope" value="Eukaryota"/>
</dbReference>
<dbReference type="InterPro" id="IPR013154">
    <property type="entry name" value="ADH-like_N"/>
</dbReference>
<dbReference type="OrthoDB" id="1560166at2759"/>
<accession>V5I2P7</accession>
<evidence type="ECO:0008006" key="11">
    <source>
        <dbReference type="Google" id="ProtNLM"/>
    </source>
</evidence>
<dbReference type="PROSITE" id="PS00059">
    <property type="entry name" value="ADH_ZINC"/>
    <property type="match status" value="1"/>
</dbReference>
<feature type="domain" description="Alcohol dehydrogenase-like C-terminal" evidence="7">
    <location>
        <begin position="163"/>
        <end position="264"/>
    </location>
</feature>
<dbReference type="GO" id="GO:0008270">
    <property type="term" value="F:zinc ion binding"/>
    <property type="evidence" value="ECO:0007669"/>
    <property type="project" value="InterPro"/>
</dbReference>
<evidence type="ECO:0000313" key="10">
    <source>
        <dbReference type="Proteomes" id="UP000018001"/>
    </source>
</evidence>
<dbReference type="Proteomes" id="UP000018001">
    <property type="component" value="Unassembled WGS sequence"/>
</dbReference>
<dbReference type="InParanoid" id="V5I2P7"/>
<dbReference type="PANTHER" id="PTHR43880">
    <property type="entry name" value="ALCOHOL DEHYDROGENASE"/>
    <property type="match status" value="1"/>
</dbReference>
<gene>
    <name evidence="9" type="ORF">PVAR5_5908</name>
</gene>
<dbReference type="InterPro" id="IPR011032">
    <property type="entry name" value="GroES-like_sf"/>
</dbReference>
<dbReference type="PANTHER" id="PTHR43880:SF12">
    <property type="entry name" value="ALCOHOL DEHYDROGENASE CLASS-3"/>
    <property type="match status" value="1"/>
</dbReference>
<dbReference type="InterPro" id="IPR013149">
    <property type="entry name" value="ADH-like_C"/>
</dbReference>
<dbReference type="GO" id="GO:0005829">
    <property type="term" value="C:cytosol"/>
    <property type="evidence" value="ECO:0007669"/>
    <property type="project" value="TreeGrafter"/>
</dbReference>
<dbReference type="Pfam" id="PF00107">
    <property type="entry name" value="ADH_zinc_N"/>
    <property type="match status" value="1"/>
</dbReference>
<dbReference type="Gene3D" id="3.90.180.10">
    <property type="entry name" value="Medium-chain alcohol dehydrogenases, catalytic domain"/>
    <property type="match status" value="2"/>
</dbReference>
<evidence type="ECO:0000256" key="1">
    <source>
        <dbReference type="ARBA" id="ARBA00001947"/>
    </source>
</evidence>